<evidence type="ECO:0000256" key="1">
    <source>
        <dbReference type="ARBA" id="ARBA00001974"/>
    </source>
</evidence>
<protein>
    <submittedName>
        <fullName evidence="8">Glucose dehydrogenase</fullName>
    </submittedName>
</protein>
<sequence>MFDHVICGGGSAGSVLAARLSEDPGRRVCLVEAGPDTPPDAVPADIRLSYHGHAVYNPDFLWRGLKVTLPHRPHNQPGEGPKPRSYEQARVMGGGSSINGQLGNRGVPSDYDDWAREGAAGWSWEEVLPFFRRLETDLDFGETPLHGGQGPIPVRRIPRDSWPGYSRAAAAAWEASGLPYLPDQNGDFRDGWFALTTANAAADHRVSAAMGYLTEAVRARPNLTILARHQALGLDFNEAGRAVAVRLRAPDGAERRLEARRDIILSMGAIRSPAFLQSQGIGDPADFAPHGIATRNHRAGVGRNLQEHPTMGMAALLPAESRMPGALTQRNIHAGVRWSSGLPGIAGGDMFALAIARPSWHAVGARLGAIQAWVNRSYSQGSVRIRSADATEHPEVNLNLLSDARDAERLMDALRRIALWHALPSLRGAIRYAFPAVYNEAVRKVAVRGLKNDIMTRLLAPILELPGPIHRAAVHAFITEGPPIGQLLGDDDRLEAFVRANATGQWHVSCTCRMGREDDPMAVTDSAGRVHGTPGLRVCDASVFPFVPSANTNFPTLMTAEKMAAGIRAEG</sequence>
<evidence type="ECO:0000256" key="5">
    <source>
        <dbReference type="PIRSR" id="PIRSR000137-2"/>
    </source>
</evidence>
<dbReference type="SUPFAM" id="SSF51905">
    <property type="entry name" value="FAD/NAD(P)-binding domain"/>
    <property type="match status" value="1"/>
</dbReference>
<comment type="cofactor">
    <cofactor evidence="1 5">
        <name>FAD</name>
        <dbReference type="ChEBI" id="CHEBI:57692"/>
    </cofactor>
</comment>
<evidence type="ECO:0000259" key="6">
    <source>
        <dbReference type="Pfam" id="PF00732"/>
    </source>
</evidence>
<keyword evidence="9" id="KW-1185">Reference proteome</keyword>
<dbReference type="Gene3D" id="3.50.50.60">
    <property type="entry name" value="FAD/NAD(P)-binding domain"/>
    <property type="match status" value="2"/>
</dbReference>
<dbReference type="Pfam" id="PF00732">
    <property type="entry name" value="GMC_oxred_N"/>
    <property type="match status" value="1"/>
</dbReference>
<feature type="binding site" evidence="5">
    <location>
        <begin position="506"/>
        <end position="507"/>
    </location>
    <ligand>
        <name>FAD</name>
        <dbReference type="ChEBI" id="CHEBI:57692"/>
    </ligand>
</feature>
<dbReference type="EMBL" id="SACL01000002">
    <property type="protein sequence ID" value="RVT97964.1"/>
    <property type="molecule type" value="Genomic_DNA"/>
</dbReference>
<name>A0A437MJW1_9PROT</name>
<dbReference type="OrthoDB" id="9785276at2"/>
<feature type="domain" description="Glucose-methanol-choline oxidoreductase N-terminal" evidence="6">
    <location>
        <begin position="2"/>
        <end position="309"/>
    </location>
</feature>
<keyword evidence="3" id="KW-0285">Flavoprotein</keyword>
<comment type="similarity">
    <text evidence="2">Belongs to the GMC oxidoreductase family.</text>
</comment>
<evidence type="ECO:0000256" key="4">
    <source>
        <dbReference type="ARBA" id="ARBA00022827"/>
    </source>
</evidence>
<evidence type="ECO:0000313" key="8">
    <source>
        <dbReference type="EMBL" id="RVT97964.1"/>
    </source>
</evidence>
<dbReference type="GO" id="GO:0016614">
    <property type="term" value="F:oxidoreductase activity, acting on CH-OH group of donors"/>
    <property type="evidence" value="ECO:0007669"/>
    <property type="project" value="InterPro"/>
</dbReference>
<evidence type="ECO:0000256" key="2">
    <source>
        <dbReference type="ARBA" id="ARBA00010790"/>
    </source>
</evidence>
<accession>A0A437MJW1</accession>
<feature type="binding site" evidence="5">
    <location>
        <position position="91"/>
    </location>
    <ligand>
        <name>FAD</name>
        <dbReference type="ChEBI" id="CHEBI:57692"/>
    </ligand>
</feature>
<dbReference type="InterPro" id="IPR036188">
    <property type="entry name" value="FAD/NAD-bd_sf"/>
</dbReference>
<dbReference type="AlphaFoldDB" id="A0A437MJW1"/>
<dbReference type="InterPro" id="IPR007867">
    <property type="entry name" value="GMC_OxRtase_C"/>
</dbReference>
<dbReference type="SUPFAM" id="SSF54373">
    <property type="entry name" value="FAD-linked reductases, C-terminal domain"/>
    <property type="match status" value="1"/>
</dbReference>
<dbReference type="Proteomes" id="UP000282957">
    <property type="component" value="Unassembled WGS sequence"/>
</dbReference>
<reference evidence="8 9" key="1">
    <citation type="submission" date="2019-01" db="EMBL/GenBank/DDBJ databases">
        <authorList>
            <person name="Chen W.-M."/>
        </authorList>
    </citation>
    <scope>NUCLEOTIDE SEQUENCE [LARGE SCALE GENOMIC DNA]</scope>
    <source>
        <strain evidence="8 9">CCP-6</strain>
    </source>
</reference>
<dbReference type="PIRSF" id="PIRSF000137">
    <property type="entry name" value="Alcohol_oxidase"/>
    <property type="match status" value="1"/>
</dbReference>
<organism evidence="8 9">
    <name type="scientific">Rhodovarius crocodyli</name>
    <dbReference type="NCBI Taxonomy" id="1979269"/>
    <lineage>
        <taxon>Bacteria</taxon>
        <taxon>Pseudomonadati</taxon>
        <taxon>Pseudomonadota</taxon>
        <taxon>Alphaproteobacteria</taxon>
        <taxon>Acetobacterales</taxon>
        <taxon>Roseomonadaceae</taxon>
        <taxon>Rhodovarius</taxon>
    </lineage>
</organism>
<dbReference type="PANTHER" id="PTHR11552:SF147">
    <property type="entry name" value="CHOLINE DEHYDROGENASE, MITOCHONDRIAL"/>
    <property type="match status" value="1"/>
</dbReference>
<dbReference type="InterPro" id="IPR000172">
    <property type="entry name" value="GMC_OxRdtase_N"/>
</dbReference>
<dbReference type="Gene3D" id="3.30.410.40">
    <property type="match status" value="2"/>
</dbReference>
<evidence type="ECO:0000313" key="9">
    <source>
        <dbReference type="Proteomes" id="UP000282957"/>
    </source>
</evidence>
<dbReference type="InterPro" id="IPR012132">
    <property type="entry name" value="GMC_OxRdtase"/>
</dbReference>
<feature type="domain" description="Glucose-methanol-choline oxidoreductase C-terminal" evidence="7">
    <location>
        <begin position="378"/>
        <end position="560"/>
    </location>
</feature>
<comment type="caution">
    <text evidence="8">The sequence shown here is derived from an EMBL/GenBank/DDBJ whole genome shotgun (WGS) entry which is preliminary data.</text>
</comment>
<keyword evidence="4 5" id="KW-0274">FAD</keyword>
<proteinExistence type="inferred from homology"/>
<gene>
    <name evidence="8" type="ORF">EOD42_06975</name>
</gene>
<dbReference type="GO" id="GO:0050660">
    <property type="term" value="F:flavin adenine dinucleotide binding"/>
    <property type="evidence" value="ECO:0007669"/>
    <property type="project" value="InterPro"/>
</dbReference>
<dbReference type="Pfam" id="PF05199">
    <property type="entry name" value="GMC_oxred_C"/>
    <property type="match status" value="1"/>
</dbReference>
<evidence type="ECO:0000256" key="3">
    <source>
        <dbReference type="ARBA" id="ARBA00022630"/>
    </source>
</evidence>
<evidence type="ECO:0000259" key="7">
    <source>
        <dbReference type="Pfam" id="PF05199"/>
    </source>
</evidence>
<dbReference type="PANTHER" id="PTHR11552">
    <property type="entry name" value="GLUCOSE-METHANOL-CHOLINE GMC OXIDOREDUCTASE"/>
    <property type="match status" value="1"/>
</dbReference>